<dbReference type="InterPro" id="IPR005887">
    <property type="entry name" value="GH92_a_mannosidase_put"/>
</dbReference>
<dbReference type="PANTHER" id="PTHR12143:SF39">
    <property type="entry name" value="SECRETED PROTEIN"/>
    <property type="match status" value="1"/>
</dbReference>
<dbReference type="InterPro" id="IPR012939">
    <property type="entry name" value="Glyco_hydro_92"/>
</dbReference>
<reference evidence="6 7" key="1">
    <citation type="submission" date="2018-04" db="EMBL/GenBank/DDBJ databases">
        <title>Genomic Encyclopedia of Archaeal and Bacterial Type Strains, Phase II (KMG-II): from individual species to whole genera.</title>
        <authorList>
            <person name="Goeker M."/>
        </authorList>
    </citation>
    <scope>NUCLEOTIDE SEQUENCE [LARGE SCALE GENOMIC DNA]</scope>
    <source>
        <strain evidence="6 7">DSM 28823</strain>
    </source>
</reference>
<gene>
    <name evidence="6" type="ORF">C8N47_13416</name>
</gene>
<dbReference type="Gene3D" id="1.20.1050.60">
    <property type="entry name" value="alpha-1,2-mannosidase"/>
    <property type="match status" value="1"/>
</dbReference>
<dbReference type="NCBIfam" id="TIGR01180">
    <property type="entry name" value="aman2_put"/>
    <property type="match status" value="1"/>
</dbReference>
<feature type="domain" description="Glycosyl hydrolase family 92" evidence="4">
    <location>
        <begin position="276"/>
        <end position="737"/>
    </location>
</feature>
<dbReference type="GO" id="GO:0005975">
    <property type="term" value="P:carbohydrate metabolic process"/>
    <property type="evidence" value="ECO:0007669"/>
    <property type="project" value="InterPro"/>
</dbReference>
<evidence type="ECO:0000256" key="1">
    <source>
        <dbReference type="ARBA" id="ARBA00001913"/>
    </source>
</evidence>
<comment type="cofactor">
    <cofactor evidence="1">
        <name>Ca(2+)</name>
        <dbReference type="ChEBI" id="CHEBI:29108"/>
    </cofactor>
</comment>
<comment type="subunit">
    <text evidence="2">Monomer.</text>
</comment>
<organism evidence="6 7">
    <name type="scientific">Mangrovibacterium marinum</name>
    <dbReference type="NCBI Taxonomy" id="1639118"/>
    <lineage>
        <taxon>Bacteria</taxon>
        <taxon>Pseudomonadati</taxon>
        <taxon>Bacteroidota</taxon>
        <taxon>Bacteroidia</taxon>
        <taxon>Marinilabiliales</taxon>
        <taxon>Prolixibacteraceae</taxon>
        <taxon>Mangrovibacterium</taxon>
    </lineage>
</organism>
<dbReference type="InterPro" id="IPR014718">
    <property type="entry name" value="GH-type_carb-bd"/>
</dbReference>
<dbReference type="Pfam" id="PF07971">
    <property type="entry name" value="Glyco_hydro_92"/>
    <property type="match status" value="1"/>
</dbReference>
<sequence length="740" mass="82107">MRETIKKLTLAACSVALLASCGNQPPKETQAPADLTQYVDPYIGTGFHGHVFLGANVPFGAVQLGPSNITQGWDWCSGYHYSDSTLIGFAHTHLSGTGIGDLGDIVLMPVTGDYKIELGTPEKPEDGYLALYTHQDETAKAGYYAVNIDRYQVKAELTATERVGIHRYAFQPNADAHIIVNLERGIGWDAPVEGQLQQVNDTLVTGYRLSKGWAVDQRIYFAAVFSQPLKNLKLYGDNKEQTEATAEKLKADLDFGSLADGLIEAKVAISPVSVANALENLTAEAPNWNFDQYVADANARWNDELAKVTAKSADPAVLTKFYTALYHTMIAPSVFQDVNGDYRGADGKTYNDKSFTNYTTFSLWDTYRANHPLFTITQPERVNDFVNTMLHIYQQQGELPVWHLVGNETYCMVGYPGVPVVVDAYRKGFTGFDANLAWEAVKNTAMGDGRGIDLVKKYGYMPANSDVETVAKGLEYAVADGSIALMAEDMGKSDDAEYFKKRGENYKNYFDPSVGFMRGRVSDSEWRTPFDPFHAKHRADDFCEGNSWQYTWLAPQDVQGLVELMGGREKFLAKLDEFFVAEGDMGEHASNDITGLIGQYAHGNEPSHHISYLYALEGQPWKTAQLVRKIMSEFYTTKPDGLIGNEDVGQMSAWYVLSAMGFYQVNPADGKFVFGSPDLDEAVIKLPEGKTFRITAKNNSSENIYIQSKSLNGQPYDKPYISYEDIMAGGELVLEMSREK</sequence>
<dbReference type="PROSITE" id="PS51257">
    <property type="entry name" value="PROKAR_LIPOPROTEIN"/>
    <property type="match status" value="1"/>
</dbReference>
<proteinExistence type="predicted"/>
<dbReference type="Gene3D" id="3.30.2080.10">
    <property type="entry name" value="GH92 mannosidase domain"/>
    <property type="match status" value="1"/>
</dbReference>
<dbReference type="InterPro" id="IPR050883">
    <property type="entry name" value="PNGase"/>
</dbReference>
<dbReference type="Proteomes" id="UP000243525">
    <property type="component" value="Unassembled WGS sequence"/>
</dbReference>
<protein>
    <submittedName>
        <fullName evidence="6">Putative alpha-1,2-mannosidase</fullName>
    </submittedName>
</protein>
<feature type="domain" description="Glycosyl hydrolase family 92 N-terminal" evidence="5">
    <location>
        <begin position="38"/>
        <end position="270"/>
    </location>
</feature>
<evidence type="ECO:0000256" key="2">
    <source>
        <dbReference type="ARBA" id="ARBA00011245"/>
    </source>
</evidence>
<dbReference type="PANTHER" id="PTHR12143">
    <property type="entry name" value="PEPTIDE N-GLYCANASE PNGASE -RELATED"/>
    <property type="match status" value="1"/>
</dbReference>
<evidence type="ECO:0000259" key="4">
    <source>
        <dbReference type="Pfam" id="PF07971"/>
    </source>
</evidence>
<dbReference type="InterPro" id="IPR008928">
    <property type="entry name" value="6-hairpin_glycosidase_sf"/>
</dbReference>
<dbReference type="OrthoDB" id="9762711at2"/>
<dbReference type="Pfam" id="PF17678">
    <property type="entry name" value="Glyco_hydro_92N"/>
    <property type="match status" value="1"/>
</dbReference>
<dbReference type="GO" id="GO:0006516">
    <property type="term" value="P:glycoprotein catabolic process"/>
    <property type="evidence" value="ECO:0007669"/>
    <property type="project" value="TreeGrafter"/>
</dbReference>
<dbReference type="RefSeq" id="WP_107823941.1">
    <property type="nucleotide sequence ID" value="NZ_OY782574.1"/>
</dbReference>
<dbReference type="GO" id="GO:0000224">
    <property type="term" value="F:peptide-N4-(N-acetyl-beta-glucosaminyl)asparagine amidase activity"/>
    <property type="evidence" value="ECO:0007669"/>
    <property type="project" value="TreeGrafter"/>
</dbReference>
<dbReference type="AlphaFoldDB" id="A0A2T5BVX6"/>
<dbReference type="FunFam" id="3.30.2080.10:FF:000001">
    <property type="entry name" value="Alpha-1,2-mannosidase subfamily"/>
    <property type="match status" value="1"/>
</dbReference>
<evidence type="ECO:0000313" key="7">
    <source>
        <dbReference type="Proteomes" id="UP000243525"/>
    </source>
</evidence>
<evidence type="ECO:0000313" key="6">
    <source>
        <dbReference type="EMBL" id="PTN03801.1"/>
    </source>
</evidence>
<accession>A0A2T5BVX6</accession>
<dbReference type="GO" id="GO:0030246">
    <property type="term" value="F:carbohydrate binding"/>
    <property type="evidence" value="ECO:0007669"/>
    <property type="project" value="InterPro"/>
</dbReference>
<dbReference type="InterPro" id="IPR041371">
    <property type="entry name" value="GH92_N"/>
</dbReference>
<name>A0A2T5BVX6_9BACT</name>
<keyword evidence="7" id="KW-1185">Reference proteome</keyword>
<dbReference type="FunFam" id="1.20.1050.60:FF:000001">
    <property type="entry name" value="Putative alpha-1,2-mannosidase"/>
    <property type="match status" value="1"/>
</dbReference>
<evidence type="ECO:0000259" key="5">
    <source>
        <dbReference type="Pfam" id="PF17678"/>
    </source>
</evidence>
<comment type="caution">
    <text evidence="6">The sequence shown here is derived from an EMBL/GenBank/DDBJ whole genome shotgun (WGS) entry which is preliminary data.</text>
</comment>
<dbReference type="Gene3D" id="2.70.98.10">
    <property type="match status" value="1"/>
</dbReference>
<dbReference type="SUPFAM" id="SSF48208">
    <property type="entry name" value="Six-hairpin glycosidases"/>
    <property type="match status" value="1"/>
</dbReference>
<evidence type="ECO:0000256" key="3">
    <source>
        <dbReference type="ARBA" id="ARBA00022837"/>
    </source>
</evidence>
<dbReference type="Gene3D" id="1.20.1610.10">
    <property type="entry name" value="alpha-1,2-mannosidases domains"/>
    <property type="match status" value="1"/>
</dbReference>
<dbReference type="EMBL" id="QAAD01000034">
    <property type="protein sequence ID" value="PTN03801.1"/>
    <property type="molecule type" value="Genomic_DNA"/>
</dbReference>
<dbReference type="GO" id="GO:0005829">
    <property type="term" value="C:cytosol"/>
    <property type="evidence" value="ECO:0007669"/>
    <property type="project" value="TreeGrafter"/>
</dbReference>
<keyword evidence="3" id="KW-0106">Calcium</keyword>